<dbReference type="Proteomes" id="UP000551127">
    <property type="component" value="Unassembled WGS sequence"/>
</dbReference>
<evidence type="ECO:0000259" key="13">
    <source>
        <dbReference type="PROSITE" id="PS50994"/>
    </source>
</evidence>
<evidence type="ECO:0000256" key="3">
    <source>
        <dbReference type="ARBA" id="ARBA00022695"/>
    </source>
</evidence>
<dbReference type="PROSITE" id="PS50994">
    <property type="entry name" value="INTEGRASE"/>
    <property type="match status" value="1"/>
</dbReference>
<dbReference type="PANTHER" id="PTHR41694">
    <property type="entry name" value="ENDOGENOUS RETROVIRUS GROUP K MEMBER POL PROTEIN"/>
    <property type="match status" value="1"/>
</dbReference>
<evidence type="ECO:0000256" key="9">
    <source>
        <dbReference type="ARBA" id="ARBA00022918"/>
    </source>
</evidence>
<evidence type="ECO:0000256" key="5">
    <source>
        <dbReference type="ARBA" id="ARBA00022723"/>
    </source>
</evidence>
<organism evidence="14 15">
    <name type="scientific">Bucorvus abyssinicus</name>
    <name type="common">Northern ground-hornbill</name>
    <name type="synonym">Abyssinian ground-hornbill</name>
    <dbReference type="NCBI Taxonomy" id="153643"/>
    <lineage>
        <taxon>Eukaryota</taxon>
        <taxon>Metazoa</taxon>
        <taxon>Chordata</taxon>
        <taxon>Craniata</taxon>
        <taxon>Vertebrata</taxon>
        <taxon>Euteleostomi</taxon>
        <taxon>Archelosauria</taxon>
        <taxon>Archosauria</taxon>
        <taxon>Dinosauria</taxon>
        <taxon>Saurischia</taxon>
        <taxon>Theropoda</taxon>
        <taxon>Coelurosauria</taxon>
        <taxon>Aves</taxon>
        <taxon>Neognathae</taxon>
        <taxon>Neoaves</taxon>
        <taxon>Telluraves</taxon>
        <taxon>Coraciimorphae</taxon>
        <taxon>Bucerotiformes</taxon>
        <taxon>Bucorvidae</taxon>
        <taxon>Bucorvus</taxon>
    </lineage>
</organism>
<keyword evidence="3" id="KW-0548">Nucleotidyltransferase</keyword>
<keyword evidence="4" id="KW-0540">Nuclease</keyword>
<gene>
    <name evidence="14" type="primary">Ervk6</name>
    <name evidence="14" type="ORF">BUCABY_R16046</name>
</gene>
<keyword evidence="15" id="KW-1185">Reference proteome</keyword>
<reference evidence="14 15" key="1">
    <citation type="submission" date="2019-09" db="EMBL/GenBank/DDBJ databases">
        <title>Bird 10,000 Genomes (B10K) Project - Family phase.</title>
        <authorList>
            <person name="Zhang G."/>
        </authorList>
    </citation>
    <scope>NUCLEOTIDE SEQUENCE [LARGE SCALE GENOMIC DNA]</scope>
    <source>
        <strain evidence="14">B10K-DU-012-80</strain>
    </source>
</reference>
<dbReference type="SUPFAM" id="SSF53098">
    <property type="entry name" value="Ribonuclease H-like"/>
    <property type="match status" value="1"/>
</dbReference>
<dbReference type="Gene3D" id="3.30.420.10">
    <property type="entry name" value="Ribonuclease H-like superfamily/Ribonuclease H"/>
    <property type="match status" value="1"/>
</dbReference>
<dbReference type="InterPro" id="IPR003308">
    <property type="entry name" value="Integrase_Zn-bd_dom_N"/>
</dbReference>
<evidence type="ECO:0000256" key="7">
    <source>
        <dbReference type="ARBA" id="ARBA00022801"/>
    </source>
</evidence>
<dbReference type="GO" id="GO:0008270">
    <property type="term" value="F:zinc ion binding"/>
    <property type="evidence" value="ECO:0007669"/>
    <property type="project" value="UniProtKB-KW"/>
</dbReference>
<evidence type="ECO:0000256" key="4">
    <source>
        <dbReference type="ARBA" id="ARBA00022722"/>
    </source>
</evidence>
<keyword evidence="7" id="KW-0378">Hydrolase</keyword>
<keyword evidence="9" id="KW-0695">RNA-directed DNA polymerase</keyword>
<feature type="non-terminal residue" evidence="14">
    <location>
        <position position="114"/>
    </location>
</feature>
<dbReference type="InterPro" id="IPR036397">
    <property type="entry name" value="RNaseH_sf"/>
</dbReference>
<dbReference type="Gene3D" id="1.10.10.200">
    <property type="match status" value="1"/>
</dbReference>
<dbReference type="Pfam" id="PF02022">
    <property type="entry name" value="Integrase_Zn"/>
    <property type="match status" value="1"/>
</dbReference>
<name>A0A7K4YTY0_BUCAB</name>
<dbReference type="InterPro" id="IPR012337">
    <property type="entry name" value="RNaseH-like_sf"/>
</dbReference>
<dbReference type="GO" id="GO:0004519">
    <property type="term" value="F:endonuclease activity"/>
    <property type="evidence" value="ECO:0007669"/>
    <property type="project" value="UniProtKB-KW"/>
</dbReference>
<protein>
    <recommendedName>
        <fullName evidence="1">RNA-directed DNA polymerase</fullName>
        <ecNumber evidence="1">2.7.7.49</ecNumber>
    </recommendedName>
</protein>
<keyword evidence="5" id="KW-0479">Metal-binding</keyword>
<evidence type="ECO:0000256" key="11">
    <source>
        <dbReference type="PROSITE-ProRule" id="PRU00450"/>
    </source>
</evidence>
<feature type="domain" description="Integrase-type" evidence="12">
    <location>
        <begin position="20"/>
        <end position="61"/>
    </location>
</feature>
<proteinExistence type="predicted"/>
<evidence type="ECO:0000256" key="6">
    <source>
        <dbReference type="ARBA" id="ARBA00022759"/>
    </source>
</evidence>
<dbReference type="OrthoDB" id="9381447at2759"/>
<feature type="non-terminal residue" evidence="14">
    <location>
        <position position="1"/>
    </location>
</feature>
<keyword evidence="6" id="KW-0255">Endonuclease</keyword>
<comment type="caution">
    <text evidence="14">The sequence shown here is derived from an EMBL/GenBank/DDBJ whole genome shotgun (WGS) entry which is preliminary data.</text>
</comment>
<keyword evidence="11" id="KW-0863">Zinc-finger</keyword>
<evidence type="ECO:0000256" key="8">
    <source>
        <dbReference type="ARBA" id="ARBA00022833"/>
    </source>
</evidence>
<dbReference type="PANTHER" id="PTHR41694:SF4">
    <property type="entry name" value="ENDOGENOUS RETROVIRUS GROUP K MEMBER 10 POL PROTEIN-RELATED"/>
    <property type="match status" value="1"/>
</dbReference>
<evidence type="ECO:0000256" key="1">
    <source>
        <dbReference type="ARBA" id="ARBA00012493"/>
    </source>
</evidence>
<dbReference type="InterPro" id="IPR001584">
    <property type="entry name" value="Integrase_cat-core"/>
</dbReference>
<dbReference type="InterPro" id="IPR017856">
    <property type="entry name" value="Integrase-like_N"/>
</dbReference>
<keyword evidence="2" id="KW-0808">Transferase</keyword>
<evidence type="ECO:0000313" key="15">
    <source>
        <dbReference type="Proteomes" id="UP000551127"/>
    </source>
</evidence>
<dbReference type="AlphaFoldDB" id="A0A7K4YTY0"/>
<evidence type="ECO:0000313" key="14">
    <source>
        <dbReference type="EMBL" id="NWR62368.1"/>
    </source>
</evidence>
<keyword evidence="8" id="KW-0862">Zinc</keyword>
<evidence type="ECO:0000259" key="12">
    <source>
        <dbReference type="PROSITE" id="PS50876"/>
    </source>
</evidence>
<evidence type="ECO:0000256" key="10">
    <source>
        <dbReference type="ARBA" id="ARBA00023268"/>
    </source>
</evidence>
<dbReference type="GO" id="GO:0035613">
    <property type="term" value="F:RNA stem-loop binding"/>
    <property type="evidence" value="ECO:0007669"/>
    <property type="project" value="TreeGrafter"/>
</dbReference>
<dbReference type="EMBL" id="VYZL01003718">
    <property type="protein sequence ID" value="NWR62368.1"/>
    <property type="molecule type" value="Genomic_DNA"/>
</dbReference>
<sequence>SITEGNDQADMLVATAFFTFQFDNAIRSHQFYHHNAKALMKKFQLSTAQARSIIQSCPDCQKYSSIVPEGVNPKGLMTNEIWQSDVTHIPEFGKLKYVHVTIDTFSSFISATDS</sequence>
<keyword evidence="10" id="KW-0511">Multifunctional enzyme</keyword>
<dbReference type="GO" id="GO:0015074">
    <property type="term" value="P:DNA integration"/>
    <property type="evidence" value="ECO:0007669"/>
    <property type="project" value="InterPro"/>
</dbReference>
<dbReference type="GO" id="GO:0016787">
    <property type="term" value="F:hydrolase activity"/>
    <property type="evidence" value="ECO:0007669"/>
    <property type="project" value="UniProtKB-KW"/>
</dbReference>
<feature type="domain" description="Integrase catalytic" evidence="13">
    <location>
        <begin position="69"/>
        <end position="114"/>
    </location>
</feature>
<dbReference type="PROSITE" id="PS50876">
    <property type="entry name" value="ZF_INTEGRASE"/>
    <property type="match status" value="1"/>
</dbReference>
<evidence type="ECO:0000256" key="2">
    <source>
        <dbReference type="ARBA" id="ARBA00022679"/>
    </source>
</evidence>
<dbReference type="SUPFAM" id="SSF46919">
    <property type="entry name" value="N-terminal Zn binding domain of HIV integrase"/>
    <property type="match status" value="1"/>
</dbReference>
<accession>A0A7K4YTY0</accession>
<dbReference type="GO" id="GO:0003964">
    <property type="term" value="F:RNA-directed DNA polymerase activity"/>
    <property type="evidence" value="ECO:0007669"/>
    <property type="project" value="UniProtKB-KW"/>
</dbReference>
<dbReference type="EC" id="2.7.7.49" evidence="1"/>